<dbReference type="EMBL" id="DVGZ01000118">
    <property type="protein sequence ID" value="HIR48139.1"/>
    <property type="molecule type" value="Genomic_DNA"/>
</dbReference>
<dbReference type="GO" id="GO:0000155">
    <property type="term" value="F:phosphorelay sensor kinase activity"/>
    <property type="evidence" value="ECO:0007669"/>
    <property type="project" value="InterPro"/>
</dbReference>
<accession>A0A9D1APA6</accession>
<evidence type="ECO:0000259" key="12">
    <source>
        <dbReference type="PROSITE" id="PS50885"/>
    </source>
</evidence>
<dbReference type="SUPFAM" id="SSF55874">
    <property type="entry name" value="ATPase domain of HSP90 chaperone/DNA topoisomerase II/histidine kinase"/>
    <property type="match status" value="1"/>
</dbReference>
<dbReference type="AlphaFoldDB" id="A0A9D1APA6"/>
<evidence type="ECO:0000256" key="3">
    <source>
        <dbReference type="ARBA" id="ARBA00012438"/>
    </source>
</evidence>
<dbReference type="SUPFAM" id="SSF158472">
    <property type="entry name" value="HAMP domain-like"/>
    <property type="match status" value="1"/>
</dbReference>
<comment type="caution">
    <text evidence="13">The sequence shown here is derived from an EMBL/GenBank/DDBJ whole genome shotgun (WGS) entry which is preliminary data.</text>
</comment>
<dbReference type="InterPro" id="IPR005467">
    <property type="entry name" value="His_kinase_dom"/>
</dbReference>
<name>A0A9D1APA6_9FIRM</name>
<evidence type="ECO:0000256" key="4">
    <source>
        <dbReference type="ARBA" id="ARBA00022553"/>
    </source>
</evidence>
<organism evidence="13 14">
    <name type="scientific">Candidatus Caccousia avicola</name>
    <dbReference type="NCBI Taxonomy" id="2840721"/>
    <lineage>
        <taxon>Bacteria</taxon>
        <taxon>Bacillati</taxon>
        <taxon>Bacillota</taxon>
        <taxon>Clostridia</taxon>
        <taxon>Eubacteriales</taxon>
        <taxon>Oscillospiraceae</taxon>
        <taxon>Oscillospiraceae incertae sedis</taxon>
        <taxon>Candidatus Caccousia</taxon>
    </lineage>
</organism>
<dbReference type="InterPro" id="IPR050351">
    <property type="entry name" value="BphY/WalK/GraS-like"/>
</dbReference>
<evidence type="ECO:0000313" key="14">
    <source>
        <dbReference type="Proteomes" id="UP000824242"/>
    </source>
</evidence>
<feature type="transmembrane region" description="Helical" evidence="10">
    <location>
        <begin position="165"/>
        <end position="191"/>
    </location>
</feature>
<evidence type="ECO:0000256" key="9">
    <source>
        <dbReference type="ARBA" id="ARBA00023012"/>
    </source>
</evidence>
<dbReference type="PANTHER" id="PTHR42878">
    <property type="entry name" value="TWO-COMPONENT HISTIDINE KINASE"/>
    <property type="match status" value="1"/>
</dbReference>
<keyword evidence="6" id="KW-0547">Nucleotide-binding</keyword>
<dbReference type="GO" id="GO:0007234">
    <property type="term" value="P:osmosensory signaling via phosphorelay pathway"/>
    <property type="evidence" value="ECO:0007669"/>
    <property type="project" value="TreeGrafter"/>
</dbReference>
<dbReference type="InterPro" id="IPR003594">
    <property type="entry name" value="HATPase_dom"/>
</dbReference>
<dbReference type="InterPro" id="IPR003660">
    <property type="entry name" value="HAMP_dom"/>
</dbReference>
<dbReference type="InterPro" id="IPR004358">
    <property type="entry name" value="Sig_transdc_His_kin-like_C"/>
</dbReference>
<dbReference type="GO" id="GO:0016020">
    <property type="term" value="C:membrane"/>
    <property type="evidence" value="ECO:0007669"/>
    <property type="project" value="UniProtKB-SubCell"/>
</dbReference>
<dbReference type="Gene3D" id="1.10.287.130">
    <property type="match status" value="1"/>
</dbReference>
<dbReference type="CDD" id="cd00082">
    <property type="entry name" value="HisKA"/>
    <property type="match status" value="1"/>
</dbReference>
<dbReference type="Pfam" id="PF00672">
    <property type="entry name" value="HAMP"/>
    <property type="match status" value="1"/>
</dbReference>
<keyword evidence="4" id="KW-0597">Phosphoprotein</keyword>
<dbReference type="SMART" id="SM00304">
    <property type="entry name" value="HAMP"/>
    <property type="match status" value="1"/>
</dbReference>
<dbReference type="InterPro" id="IPR036890">
    <property type="entry name" value="HATPase_C_sf"/>
</dbReference>
<dbReference type="InterPro" id="IPR003661">
    <property type="entry name" value="HisK_dim/P_dom"/>
</dbReference>
<dbReference type="PROSITE" id="PS50109">
    <property type="entry name" value="HIS_KIN"/>
    <property type="match status" value="1"/>
</dbReference>
<feature type="domain" description="Histidine kinase" evidence="11">
    <location>
        <begin position="252"/>
        <end position="466"/>
    </location>
</feature>
<dbReference type="FunFam" id="1.10.287.130:FF:000001">
    <property type="entry name" value="Two-component sensor histidine kinase"/>
    <property type="match status" value="1"/>
</dbReference>
<feature type="transmembrane region" description="Helical" evidence="10">
    <location>
        <begin position="12"/>
        <end position="31"/>
    </location>
</feature>
<evidence type="ECO:0000256" key="8">
    <source>
        <dbReference type="ARBA" id="ARBA00022840"/>
    </source>
</evidence>
<dbReference type="CDD" id="cd18773">
    <property type="entry name" value="PDC1_HK_sensor"/>
    <property type="match status" value="1"/>
</dbReference>
<feature type="domain" description="HAMP" evidence="12">
    <location>
        <begin position="192"/>
        <end position="244"/>
    </location>
</feature>
<proteinExistence type="predicted"/>
<dbReference type="CDD" id="cd00075">
    <property type="entry name" value="HATPase"/>
    <property type="match status" value="1"/>
</dbReference>
<keyword evidence="8" id="KW-0067">ATP-binding</keyword>
<evidence type="ECO:0000256" key="5">
    <source>
        <dbReference type="ARBA" id="ARBA00022679"/>
    </source>
</evidence>
<comment type="subcellular location">
    <subcellularLocation>
        <location evidence="2">Membrane</location>
    </subcellularLocation>
</comment>
<dbReference type="Gene3D" id="3.30.565.10">
    <property type="entry name" value="Histidine kinase-like ATPase, C-terminal domain"/>
    <property type="match status" value="1"/>
</dbReference>
<dbReference type="PANTHER" id="PTHR42878:SF7">
    <property type="entry name" value="SENSOR HISTIDINE KINASE GLRK"/>
    <property type="match status" value="1"/>
</dbReference>
<dbReference type="PROSITE" id="PS50885">
    <property type="entry name" value="HAMP"/>
    <property type="match status" value="1"/>
</dbReference>
<evidence type="ECO:0000259" key="11">
    <source>
        <dbReference type="PROSITE" id="PS50109"/>
    </source>
</evidence>
<dbReference type="SMART" id="SM00388">
    <property type="entry name" value="HisKA"/>
    <property type="match status" value="1"/>
</dbReference>
<dbReference type="PRINTS" id="PR00344">
    <property type="entry name" value="BCTRLSENSOR"/>
</dbReference>
<dbReference type="CDD" id="cd06225">
    <property type="entry name" value="HAMP"/>
    <property type="match status" value="1"/>
</dbReference>
<dbReference type="Proteomes" id="UP000824242">
    <property type="component" value="Unassembled WGS sequence"/>
</dbReference>
<dbReference type="Gene3D" id="6.10.340.10">
    <property type="match status" value="1"/>
</dbReference>
<reference evidence="13" key="1">
    <citation type="submission" date="2020-10" db="EMBL/GenBank/DDBJ databases">
        <authorList>
            <person name="Gilroy R."/>
        </authorList>
    </citation>
    <scope>NUCLEOTIDE SEQUENCE</scope>
    <source>
        <strain evidence="13">ChiSxjej1B13-7958</strain>
    </source>
</reference>
<dbReference type="GO" id="GO:0000156">
    <property type="term" value="F:phosphorelay response regulator activity"/>
    <property type="evidence" value="ECO:0007669"/>
    <property type="project" value="TreeGrafter"/>
</dbReference>
<evidence type="ECO:0000256" key="1">
    <source>
        <dbReference type="ARBA" id="ARBA00000085"/>
    </source>
</evidence>
<dbReference type="Pfam" id="PF02518">
    <property type="entry name" value="HATPase_c"/>
    <property type="match status" value="1"/>
</dbReference>
<dbReference type="GO" id="GO:0030295">
    <property type="term" value="F:protein kinase activator activity"/>
    <property type="evidence" value="ECO:0007669"/>
    <property type="project" value="TreeGrafter"/>
</dbReference>
<gene>
    <name evidence="13" type="ORF">IAB89_10890</name>
</gene>
<keyword evidence="10" id="KW-0812">Transmembrane</keyword>
<evidence type="ECO:0000256" key="6">
    <source>
        <dbReference type="ARBA" id="ARBA00022741"/>
    </source>
</evidence>
<dbReference type="Pfam" id="PF00512">
    <property type="entry name" value="HisKA"/>
    <property type="match status" value="1"/>
</dbReference>
<dbReference type="SUPFAM" id="SSF47384">
    <property type="entry name" value="Homodimeric domain of signal transducing histidine kinase"/>
    <property type="match status" value="1"/>
</dbReference>
<keyword evidence="10" id="KW-1133">Transmembrane helix</keyword>
<comment type="catalytic activity">
    <reaction evidence="1">
        <text>ATP + protein L-histidine = ADP + protein N-phospho-L-histidine.</text>
        <dbReference type="EC" id="2.7.13.3"/>
    </reaction>
</comment>
<dbReference type="SMART" id="SM00387">
    <property type="entry name" value="HATPase_c"/>
    <property type="match status" value="1"/>
</dbReference>
<evidence type="ECO:0000313" key="13">
    <source>
        <dbReference type="EMBL" id="HIR48139.1"/>
    </source>
</evidence>
<dbReference type="InterPro" id="IPR036097">
    <property type="entry name" value="HisK_dim/P_sf"/>
</dbReference>
<protein>
    <recommendedName>
        <fullName evidence="3">histidine kinase</fullName>
        <ecNumber evidence="3">2.7.13.3</ecNumber>
    </recommendedName>
</protein>
<sequence>MKGIARRWLLNSAGVIILLLIALIAILSLVIRGSIYSGIQASLDGRSGELTNVFADYGRRSPAEFNAVARAYVENFPEKESMELMVFNSSGKILITSIGFAPDQTQPMPDYQLALSDVEGYGTWTGSLTSGEKVMAVTRVIRNNNGSLVGAIRYVVSLEEADKRVLAVIGMLTAAGVLVILLVFSSSYFFLKSILNPIRQIGATARRIAQGDFEARIQKSNDDELGALCDTINDMAVELGTAERMKNDFISSVSHELRTPLTAIKGWAETIVEVGGTDQATFSRGMGIIIRESERLSGIVEELLDFSRMQSGRMSLTMEKIDILAELGEAVYMFSDRARSENKFLLYDEPAMLSPVLGDINRLRQVFVNIIDNALKYTEEGGTISVAAQEEDGLIRVTITDNGCGIPAEHLPNVKKKFYKANQTIRGSGIGLALADEIMRLHNGSLEIESHENIGTAVTITIPVLSETGDERKQEIHA</sequence>
<keyword evidence="5" id="KW-0808">Transferase</keyword>
<evidence type="ECO:0000256" key="2">
    <source>
        <dbReference type="ARBA" id="ARBA00004370"/>
    </source>
</evidence>
<keyword evidence="10" id="KW-0472">Membrane</keyword>
<keyword evidence="9" id="KW-0902">Two-component regulatory system</keyword>
<keyword evidence="7" id="KW-0418">Kinase</keyword>
<dbReference type="EC" id="2.7.13.3" evidence="3"/>
<reference evidence="13" key="2">
    <citation type="journal article" date="2021" name="PeerJ">
        <title>Extensive microbial diversity within the chicken gut microbiome revealed by metagenomics and culture.</title>
        <authorList>
            <person name="Gilroy R."/>
            <person name="Ravi A."/>
            <person name="Getino M."/>
            <person name="Pursley I."/>
            <person name="Horton D.L."/>
            <person name="Alikhan N.F."/>
            <person name="Baker D."/>
            <person name="Gharbi K."/>
            <person name="Hall N."/>
            <person name="Watson M."/>
            <person name="Adriaenssens E.M."/>
            <person name="Foster-Nyarko E."/>
            <person name="Jarju S."/>
            <person name="Secka A."/>
            <person name="Antonio M."/>
            <person name="Oren A."/>
            <person name="Chaudhuri R.R."/>
            <person name="La Ragione R."/>
            <person name="Hildebrand F."/>
            <person name="Pallen M.J."/>
        </authorList>
    </citation>
    <scope>NUCLEOTIDE SEQUENCE</scope>
    <source>
        <strain evidence="13">ChiSxjej1B13-7958</strain>
    </source>
</reference>
<evidence type="ECO:0000256" key="7">
    <source>
        <dbReference type="ARBA" id="ARBA00022777"/>
    </source>
</evidence>
<evidence type="ECO:0000256" key="10">
    <source>
        <dbReference type="SAM" id="Phobius"/>
    </source>
</evidence>